<dbReference type="PANTHER" id="PTHR46889:SF4">
    <property type="entry name" value="TRANSPOSASE INSO FOR INSERTION SEQUENCE ELEMENT IS911B-RELATED"/>
    <property type="match status" value="1"/>
</dbReference>
<protein>
    <submittedName>
        <fullName evidence="4">IS3 family transposase</fullName>
    </submittedName>
</protein>
<dbReference type="InterPro" id="IPR048020">
    <property type="entry name" value="Transpos_IS3"/>
</dbReference>
<proteinExistence type="inferred from homology"/>
<keyword evidence="2" id="KW-0175">Coiled coil</keyword>
<dbReference type="Proteomes" id="UP001269267">
    <property type="component" value="Unassembled WGS sequence"/>
</dbReference>
<dbReference type="SUPFAM" id="SSF53098">
    <property type="entry name" value="Ribonuclease H-like"/>
    <property type="match status" value="1"/>
</dbReference>
<keyword evidence="5" id="KW-1185">Reference proteome</keyword>
<dbReference type="Pfam" id="PF13276">
    <property type="entry name" value="HTH_21"/>
    <property type="match status" value="1"/>
</dbReference>
<evidence type="ECO:0000313" key="5">
    <source>
        <dbReference type="Proteomes" id="UP001269267"/>
    </source>
</evidence>
<name>A0ABU1GFN1_9GAMM</name>
<feature type="coiled-coil region" evidence="2">
    <location>
        <begin position="61"/>
        <end position="88"/>
    </location>
</feature>
<reference evidence="4 5" key="1">
    <citation type="submission" date="2023-04" db="EMBL/GenBank/DDBJ databases">
        <title>A long-awaited taxogenomic arrangement of the family Halomonadaceae.</title>
        <authorList>
            <person name="De La Haba R."/>
            <person name="Chuvochina M."/>
            <person name="Wittouck S."/>
            <person name="Arahal D.R."/>
            <person name="Sanchez-Porro C."/>
            <person name="Hugenholtz P."/>
            <person name="Ventosa A."/>
        </authorList>
    </citation>
    <scope>NUCLEOTIDE SEQUENCE [LARGE SCALE GENOMIC DNA]</scope>
    <source>
        <strain evidence="4 5">DSM 18042</strain>
    </source>
</reference>
<evidence type="ECO:0000256" key="1">
    <source>
        <dbReference type="ARBA" id="ARBA00009964"/>
    </source>
</evidence>
<dbReference type="Pfam" id="PF13333">
    <property type="entry name" value="rve_2"/>
    <property type="match status" value="1"/>
</dbReference>
<evidence type="ECO:0000256" key="2">
    <source>
        <dbReference type="SAM" id="Coils"/>
    </source>
</evidence>
<sequence>MTKKTRRRFSDEFKTDAVSLVIDQGYSVSEAARRLGVERSVLDRWCRQHRQQVSGSSGRREDDRDAEIKKLREEVRKLQIEKDILKKRGGLLRQRVELRYQFIESEKAIYPVAVLCRVMQVSRSGFYDWRRRGLDDQRRVLLHEVREIHRRKRGSYGSRRMARELRRRGYDVGRYQARSLMREAGVEARQRRRWRHTTDSEHSLPVAPNLLNRQFMVAEPNRVWVADITAIWTLEGWLYLAAVLDLHDRQLVGWAMADHMRTQLILDALEMAVGRRQPERGLLHHSDRGSQYASHEYRGTLARHGFQASMSRKGNCWDNAVMERFFGSLKSEWLADQRYASHQAARRDVIEYIEMEYNSCRLHSTLAYQTPREIELAVAA</sequence>
<dbReference type="Pfam" id="PF00665">
    <property type="entry name" value="rve"/>
    <property type="match status" value="1"/>
</dbReference>
<gene>
    <name evidence="4" type="ORF">QC815_15350</name>
</gene>
<dbReference type="PROSITE" id="PS50994">
    <property type="entry name" value="INTEGRASE"/>
    <property type="match status" value="1"/>
</dbReference>
<feature type="domain" description="Integrase catalytic" evidence="3">
    <location>
        <begin position="216"/>
        <end position="379"/>
    </location>
</feature>
<dbReference type="Gene3D" id="3.30.420.10">
    <property type="entry name" value="Ribonuclease H-like superfamily/Ribonuclease H"/>
    <property type="match status" value="1"/>
</dbReference>
<dbReference type="Pfam" id="PF01527">
    <property type="entry name" value="HTH_Tnp_1"/>
    <property type="match status" value="1"/>
</dbReference>
<dbReference type="InterPro" id="IPR050900">
    <property type="entry name" value="Transposase_IS3/IS150/IS904"/>
</dbReference>
<dbReference type="SUPFAM" id="SSF46689">
    <property type="entry name" value="Homeodomain-like"/>
    <property type="match status" value="1"/>
</dbReference>
<organism evidence="4 5">
    <name type="scientific">Vreelandella gomseomensis</name>
    <dbReference type="NCBI Taxonomy" id="370766"/>
    <lineage>
        <taxon>Bacteria</taxon>
        <taxon>Pseudomonadati</taxon>
        <taxon>Pseudomonadota</taxon>
        <taxon>Gammaproteobacteria</taxon>
        <taxon>Oceanospirillales</taxon>
        <taxon>Halomonadaceae</taxon>
        <taxon>Vreelandella</taxon>
    </lineage>
</organism>
<dbReference type="InterPro" id="IPR012337">
    <property type="entry name" value="RNaseH-like_sf"/>
</dbReference>
<dbReference type="InterPro" id="IPR001584">
    <property type="entry name" value="Integrase_cat-core"/>
</dbReference>
<dbReference type="EMBL" id="JARWAI010000013">
    <property type="protein sequence ID" value="MDR5876294.1"/>
    <property type="molecule type" value="Genomic_DNA"/>
</dbReference>
<dbReference type="InterPro" id="IPR002514">
    <property type="entry name" value="Transposase_8"/>
</dbReference>
<dbReference type="InterPro" id="IPR009057">
    <property type="entry name" value="Homeodomain-like_sf"/>
</dbReference>
<evidence type="ECO:0000313" key="4">
    <source>
        <dbReference type="EMBL" id="MDR5876294.1"/>
    </source>
</evidence>
<comment type="similarity">
    <text evidence="1">Belongs to the transposase 8 family.</text>
</comment>
<dbReference type="Gene3D" id="1.10.10.60">
    <property type="entry name" value="Homeodomain-like"/>
    <property type="match status" value="1"/>
</dbReference>
<dbReference type="RefSeq" id="WP_310540759.1">
    <property type="nucleotide sequence ID" value="NZ_JARWAI010000013.1"/>
</dbReference>
<dbReference type="InterPro" id="IPR025948">
    <property type="entry name" value="HTH-like_dom"/>
</dbReference>
<comment type="caution">
    <text evidence="4">The sequence shown here is derived from an EMBL/GenBank/DDBJ whole genome shotgun (WGS) entry which is preliminary data.</text>
</comment>
<dbReference type="InterPro" id="IPR036397">
    <property type="entry name" value="RNaseH_sf"/>
</dbReference>
<accession>A0ABU1GFN1</accession>
<dbReference type="PANTHER" id="PTHR46889">
    <property type="entry name" value="TRANSPOSASE INSF FOR INSERTION SEQUENCE IS3B-RELATED"/>
    <property type="match status" value="1"/>
</dbReference>
<dbReference type="NCBIfam" id="NF033516">
    <property type="entry name" value="transpos_IS3"/>
    <property type="match status" value="1"/>
</dbReference>
<evidence type="ECO:0000259" key="3">
    <source>
        <dbReference type="PROSITE" id="PS50994"/>
    </source>
</evidence>